<dbReference type="InParanoid" id="A0A3R7FHC9"/>
<gene>
    <name evidence="1" type="ORF">CSKR_110984</name>
</gene>
<evidence type="ECO:0000313" key="1">
    <source>
        <dbReference type="EMBL" id="KAG5447199.1"/>
    </source>
</evidence>
<name>A0A3R7FHC9_CLOSI</name>
<keyword evidence="2" id="KW-1185">Reference proteome</keyword>
<dbReference type="Proteomes" id="UP000286415">
    <property type="component" value="Unassembled WGS sequence"/>
</dbReference>
<comment type="caution">
    <text evidence="1">The sequence shown here is derived from an EMBL/GenBank/DDBJ whole genome shotgun (WGS) entry which is preliminary data.</text>
</comment>
<dbReference type="EMBL" id="NIRI02000042">
    <property type="protein sequence ID" value="KAG5447199.1"/>
    <property type="molecule type" value="Genomic_DNA"/>
</dbReference>
<organism evidence="1 2">
    <name type="scientific">Clonorchis sinensis</name>
    <name type="common">Chinese liver fluke</name>
    <dbReference type="NCBI Taxonomy" id="79923"/>
    <lineage>
        <taxon>Eukaryota</taxon>
        <taxon>Metazoa</taxon>
        <taxon>Spiralia</taxon>
        <taxon>Lophotrochozoa</taxon>
        <taxon>Platyhelminthes</taxon>
        <taxon>Trematoda</taxon>
        <taxon>Digenea</taxon>
        <taxon>Opisthorchiida</taxon>
        <taxon>Opisthorchiata</taxon>
        <taxon>Opisthorchiidae</taxon>
        <taxon>Clonorchis</taxon>
    </lineage>
</organism>
<protein>
    <submittedName>
        <fullName evidence="1">Uncharacterized protein</fullName>
    </submittedName>
</protein>
<proteinExistence type="predicted"/>
<accession>A0A3R7FHC9</accession>
<evidence type="ECO:0000313" key="2">
    <source>
        <dbReference type="Proteomes" id="UP000286415"/>
    </source>
</evidence>
<reference evidence="1 2" key="1">
    <citation type="journal article" date="2018" name="Biotechnol. Adv.">
        <title>Improved genomic resources and new bioinformatic workflow for the carcinogenic parasite Clonorchis sinensis: Biotechnological implications.</title>
        <authorList>
            <person name="Wang D."/>
            <person name="Korhonen P.K."/>
            <person name="Gasser R.B."/>
            <person name="Young N.D."/>
        </authorList>
    </citation>
    <scope>NUCLEOTIDE SEQUENCE [LARGE SCALE GENOMIC DNA]</scope>
    <source>
        <strain evidence="1">Cs-k2</strain>
    </source>
</reference>
<reference evidence="1 2" key="2">
    <citation type="journal article" date="2021" name="Genomics">
        <title>High-quality reference genome for Clonorchis sinensis.</title>
        <authorList>
            <person name="Young N.D."/>
            <person name="Stroehlein A.J."/>
            <person name="Kinkar L."/>
            <person name="Wang T."/>
            <person name="Sohn W.M."/>
            <person name="Chang B.C.H."/>
            <person name="Kaur P."/>
            <person name="Weisz D."/>
            <person name="Dudchenko O."/>
            <person name="Aiden E.L."/>
            <person name="Korhonen P.K."/>
            <person name="Gasser R.B."/>
        </authorList>
    </citation>
    <scope>NUCLEOTIDE SEQUENCE [LARGE SCALE GENOMIC DNA]</scope>
    <source>
        <strain evidence="1">Cs-k2</strain>
    </source>
</reference>
<dbReference type="AlphaFoldDB" id="A0A3R7FHC9"/>
<sequence>MSPRLVMKRLQSNYPARRTDQQSKTRLLGRSMDLQSKGINESHVNVLCICRNQFNTDFDKYSHLHNNLVFDRRQLILSFMAIRFSSMYCTRPPPISDRSPILKDHAAEASWEPTNRKASHASTEKLVGSNPCVQCQGEREPDSRYASRRLLSRLWQPGSISALKPPSGGMAAMHRKGATAERLFIIFMLEWVPKRTSLISRRCEKFSKVTHADV</sequence>